<dbReference type="GO" id="GO:0015450">
    <property type="term" value="F:protein-transporting ATPase activity"/>
    <property type="evidence" value="ECO:0007669"/>
    <property type="project" value="InterPro"/>
</dbReference>
<dbReference type="EMBL" id="JABAIK010000003">
    <property type="protein sequence ID" value="NLS12125.1"/>
    <property type="molecule type" value="Genomic_DNA"/>
</dbReference>
<dbReference type="InterPro" id="IPR005665">
    <property type="entry name" value="SecF_bac"/>
</dbReference>
<protein>
    <recommendedName>
        <fullName evidence="2">Protein translocase subunit SecF</fullName>
    </recommendedName>
</protein>
<organism evidence="12 13">
    <name type="scientific">Vibrio agarilyticus</name>
    <dbReference type="NCBI Taxonomy" id="2726741"/>
    <lineage>
        <taxon>Bacteria</taxon>
        <taxon>Pseudomonadati</taxon>
        <taxon>Pseudomonadota</taxon>
        <taxon>Gammaproteobacteria</taxon>
        <taxon>Vibrionales</taxon>
        <taxon>Vibrionaceae</taxon>
        <taxon>Vibrio</taxon>
    </lineage>
</organism>
<dbReference type="NCBIfam" id="TIGR00916">
    <property type="entry name" value="2A0604s01"/>
    <property type="match status" value="1"/>
</dbReference>
<name>A0A7X8TNQ9_9VIBR</name>
<dbReference type="RefSeq" id="WP_168835228.1">
    <property type="nucleotide sequence ID" value="NZ_JABAIK010000003.1"/>
</dbReference>
<evidence type="ECO:0000259" key="11">
    <source>
        <dbReference type="Pfam" id="PF02355"/>
    </source>
</evidence>
<evidence type="ECO:0000256" key="8">
    <source>
        <dbReference type="ARBA" id="ARBA00023010"/>
    </source>
</evidence>
<evidence type="ECO:0000256" key="5">
    <source>
        <dbReference type="ARBA" id="ARBA00022692"/>
    </source>
</evidence>
<dbReference type="Gene3D" id="1.20.1640.10">
    <property type="entry name" value="Multidrug efflux transporter AcrB transmembrane domain"/>
    <property type="match status" value="1"/>
</dbReference>
<evidence type="ECO:0000256" key="10">
    <source>
        <dbReference type="SAM" id="Phobius"/>
    </source>
</evidence>
<comment type="caution">
    <text evidence="12">The sequence shown here is derived from an EMBL/GenBank/DDBJ whole genome shotgun (WGS) entry which is preliminary data.</text>
</comment>
<comment type="subcellular location">
    <subcellularLocation>
        <location evidence="1">Cell membrane</location>
        <topology evidence="1">Multi-pass membrane protein</topology>
    </subcellularLocation>
</comment>
<evidence type="ECO:0000256" key="3">
    <source>
        <dbReference type="ARBA" id="ARBA00022448"/>
    </source>
</evidence>
<feature type="transmembrane region" description="Helical" evidence="10">
    <location>
        <begin position="129"/>
        <end position="147"/>
    </location>
</feature>
<feature type="domain" description="Protein export membrane protein SecD/SecF C-terminal" evidence="11">
    <location>
        <begin position="102"/>
        <end position="283"/>
    </location>
</feature>
<feature type="transmembrane region" description="Helical" evidence="10">
    <location>
        <begin position="181"/>
        <end position="202"/>
    </location>
</feature>
<keyword evidence="13" id="KW-1185">Reference proteome</keyword>
<evidence type="ECO:0000256" key="7">
    <source>
        <dbReference type="ARBA" id="ARBA00022989"/>
    </source>
</evidence>
<dbReference type="InterPro" id="IPR055344">
    <property type="entry name" value="SecD_SecF_C_bact"/>
</dbReference>
<dbReference type="Pfam" id="PF02355">
    <property type="entry name" value="SecD_SecF_C"/>
    <property type="match status" value="1"/>
</dbReference>
<keyword evidence="9 10" id="KW-0472">Membrane</keyword>
<evidence type="ECO:0000313" key="12">
    <source>
        <dbReference type="EMBL" id="NLS12125.1"/>
    </source>
</evidence>
<evidence type="ECO:0000256" key="1">
    <source>
        <dbReference type="ARBA" id="ARBA00004651"/>
    </source>
</evidence>
<reference evidence="12 13" key="1">
    <citation type="submission" date="2020-04" db="EMBL/GenBank/DDBJ databases">
        <title>Vibrio sp. SM6, a novel species isolated from seawater.</title>
        <authorList>
            <person name="Wang X."/>
        </authorList>
    </citation>
    <scope>NUCLEOTIDE SEQUENCE [LARGE SCALE GENOMIC DNA]</scope>
    <source>
        <strain evidence="12 13">SM6</strain>
    </source>
</reference>
<keyword evidence="7 10" id="KW-1133">Transmembrane helix</keyword>
<evidence type="ECO:0000313" key="13">
    <source>
        <dbReference type="Proteomes" id="UP000535589"/>
    </source>
</evidence>
<keyword evidence="8" id="KW-0811">Translocation</keyword>
<gene>
    <name evidence="12" type="primary">secF</name>
    <name evidence="12" type="ORF">HGP28_04355</name>
</gene>
<proteinExistence type="predicted"/>
<dbReference type="InterPro" id="IPR022813">
    <property type="entry name" value="SecD/SecF_arch_bac"/>
</dbReference>
<keyword evidence="5 10" id="KW-0812">Transmembrane</keyword>
<dbReference type="PRINTS" id="PR01755">
    <property type="entry name" value="SECFTRNLCASE"/>
</dbReference>
<dbReference type="NCBIfam" id="TIGR00966">
    <property type="entry name" value="transloc_SecF"/>
    <property type="match status" value="1"/>
</dbReference>
<dbReference type="GO" id="GO:0006886">
    <property type="term" value="P:intracellular protein transport"/>
    <property type="evidence" value="ECO:0007669"/>
    <property type="project" value="InterPro"/>
</dbReference>
<feature type="transmembrane region" description="Helical" evidence="10">
    <location>
        <begin position="255"/>
        <end position="280"/>
    </location>
</feature>
<evidence type="ECO:0000256" key="6">
    <source>
        <dbReference type="ARBA" id="ARBA00022927"/>
    </source>
</evidence>
<dbReference type="InterPro" id="IPR022646">
    <property type="entry name" value="SecD/SecF_CS"/>
</dbReference>
<dbReference type="PANTHER" id="PTHR30081">
    <property type="entry name" value="PROTEIN-EXPORT MEMBRANE PROTEIN SEC"/>
    <property type="match status" value="1"/>
</dbReference>
<keyword evidence="6" id="KW-0653">Protein transport</keyword>
<feature type="transmembrane region" description="Helical" evidence="10">
    <location>
        <begin position="154"/>
        <end position="175"/>
    </location>
</feature>
<feature type="transmembrane region" description="Helical" evidence="10">
    <location>
        <begin position="232"/>
        <end position="249"/>
    </location>
</feature>
<evidence type="ECO:0000256" key="4">
    <source>
        <dbReference type="ARBA" id="ARBA00022475"/>
    </source>
</evidence>
<dbReference type="PANTHER" id="PTHR30081:SF8">
    <property type="entry name" value="PROTEIN TRANSLOCASE SUBUNIT SECF"/>
    <property type="match status" value="1"/>
</dbReference>
<dbReference type="SUPFAM" id="SSF82866">
    <property type="entry name" value="Multidrug efflux transporter AcrB transmembrane domain"/>
    <property type="match status" value="1"/>
</dbReference>
<dbReference type="InterPro" id="IPR048634">
    <property type="entry name" value="SecD_SecF_C"/>
</dbReference>
<evidence type="ECO:0000256" key="9">
    <source>
        <dbReference type="ARBA" id="ARBA00023136"/>
    </source>
</evidence>
<dbReference type="GO" id="GO:0005886">
    <property type="term" value="C:plasma membrane"/>
    <property type="evidence" value="ECO:0007669"/>
    <property type="project" value="UniProtKB-SubCell"/>
</dbReference>
<evidence type="ECO:0000256" key="2">
    <source>
        <dbReference type="ARBA" id="ARBA00015792"/>
    </source>
</evidence>
<dbReference type="AlphaFoldDB" id="A0A7X8TNQ9"/>
<accession>A0A7X8TNQ9</accession>
<sequence length="299" mass="32507">MTLINNRVRAMRYSTTMVSLLLVLIAIVALMTQGLNWGLDFTGGMVTEVIIDPSLSYQSLSAHLNQQIDASFAITKAAEEGRWLIRYAMPNNDMVAPNLAQLLGQISHQVDIISHSVVGAQVGDELVEAGTMALLVSVLSILAYLCLRFEWRLATGALVALAHDVVLVLGFFALTGMEFNLTVFSAILAILGYSLNDSIIIADRVRELLIAKPTWTTADINDYAVRGTFSRTMVTSGTTLITVSALWWMGGEPLLGFSTAMFIGVFCGTWSSISISTVLAEQLKLTAMHYQPTPVDDNP</sequence>
<dbReference type="Proteomes" id="UP000535589">
    <property type="component" value="Unassembled WGS sequence"/>
</dbReference>
<dbReference type="Pfam" id="PF07549">
    <property type="entry name" value="Sec_GG"/>
    <property type="match status" value="1"/>
</dbReference>
<dbReference type="InterPro" id="IPR022645">
    <property type="entry name" value="SecD/SecF_bac"/>
</dbReference>
<keyword evidence="4" id="KW-1003">Cell membrane</keyword>
<keyword evidence="3" id="KW-0813">Transport</keyword>